<evidence type="ECO:0000313" key="6">
    <source>
        <dbReference type="EMBL" id="CAB4210504.1"/>
    </source>
</evidence>
<protein>
    <submittedName>
        <fullName evidence="5">Uncharacterized protein</fullName>
    </submittedName>
</protein>
<dbReference type="EMBL" id="LR797044">
    <property type="protein sequence ID" value="CAB4183030.1"/>
    <property type="molecule type" value="Genomic_DNA"/>
</dbReference>
<dbReference type="EMBL" id="LR797373">
    <property type="protein sequence ID" value="CAB4210504.1"/>
    <property type="molecule type" value="Genomic_DNA"/>
</dbReference>
<organism evidence="5">
    <name type="scientific">uncultured Caudovirales phage</name>
    <dbReference type="NCBI Taxonomy" id="2100421"/>
    <lineage>
        <taxon>Viruses</taxon>
        <taxon>Duplodnaviria</taxon>
        <taxon>Heunggongvirae</taxon>
        <taxon>Uroviricota</taxon>
        <taxon>Caudoviricetes</taxon>
        <taxon>Peduoviridae</taxon>
        <taxon>Maltschvirus</taxon>
        <taxon>Maltschvirus maltsch</taxon>
    </lineage>
</organism>
<name>A0A6J5RL99_9CAUD</name>
<dbReference type="EMBL" id="LR796533">
    <property type="protein sequence ID" value="CAB4150111.1"/>
    <property type="molecule type" value="Genomic_DNA"/>
</dbReference>
<evidence type="ECO:0000313" key="5">
    <source>
        <dbReference type="EMBL" id="CAB4197719.1"/>
    </source>
</evidence>
<evidence type="ECO:0000313" key="1">
    <source>
        <dbReference type="EMBL" id="CAB4135529.1"/>
    </source>
</evidence>
<gene>
    <name evidence="4" type="ORF">UFOVP1078_37</name>
    <name evidence="5" type="ORF">UFOVP1317_27</name>
    <name evidence="6" type="ORF">UFOVP1429_22</name>
    <name evidence="1" type="ORF">UFOVP289_48</name>
    <name evidence="2" type="ORF">UFOVP547_62</name>
    <name evidence="3" type="ORF">UFOVP900_7</name>
</gene>
<sequence length="86" mass="9720">MTKVHLQNKWAETNNSVCALLRQAHDVLALTSLPMEQVRKPLTDAEIYECYRSTFDIMLTDSGAQNTIKQFARAVERAHGIGVEDE</sequence>
<evidence type="ECO:0000313" key="4">
    <source>
        <dbReference type="EMBL" id="CAB4183030.1"/>
    </source>
</evidence>
<proteinExistence type="predicted"/>
<evidence type="ECO:0000313" key="2">
    <source>
        <dbReference type="EMBL" id="CAB4150111.1"/>
    </source>
</evidence>
<dbReference type="EMBL" id="LR796855">
    <property type="protein sequence ID" value="CAB4169756.1"/>
    <property type="molecule type" value="Genomic_DNA"/>
</dbReference>
<dbReference type="EMBL" id="LR796302">
    <property type="protein sequence ID" value="CAB4135529.1"/>
    <property type="molecule type" value="Genomic_DNA"/>
</dbReference>
<accession>A0A6J5RL99</accession>
<evidence type="ECO:0000313" key="3">
    <source>
        <dbReference type="EMBL" id="CAB4169756.1"/>
    </source>
</evidence>
<dbReference type="EMBL" id="LR797261">
    <property type="protein sequence ID" value="CAB4197719.1"/>
    <property type="molecule type" value="Genomic_DNA"/>
</dbReference>
<reference evidence="5" key="1">
    <citation type="submission" date="2020-05" db="EMBL/GenBank/DDBJ databases">
        <authorList>
            <person name="Chiriac C."/>
            <person name="Salcher M."/>
            <person name="Ghai R."/>
            <person name="Kavagutti S V."/>
        </authorList>
    </citation>
    <scope>NUCLEOTIDE SEQUENCE</scope>
</reference>